<keyword evidence="13" id="KW-1133">Transmembrane helix</keyword>
<dbReference type="GO" id="GO:0004674">
    <property type="term" value="F:protein serine/threonine kinase activity"/>
    <property type="evidence" value="ECO:0007669"/>
    <property type="project" value="UniProtKB-KW"/>
</dbReference>
<evidence type="ECO:0000259" key="14">
    <source>
        <dbReference type="PROSITE" id="PS50011"/>
    </source>
</evidence>
<keyword evidence="7" id="KW-0067">ATP-binding</keyword>
<evidence type="ECO:0000256" key="9">
    <source>
        <dbReference type="ARBA" id="ARBA00023180"/>
    </source>
</evidence>
<dbReference type="InterPro" id="IPR011009">
    <property type="entry name" value="Kinase-like_dom_sf"/>
</dbReference>
<feature type="transmembrane region" description="Helical" evidence="13">
    <location>
        <begin position="235"/>
        <end position="255"/>
    </location>
</feature>
<dbReference type="PANTHER" id="PTHR27002">
    <property type="entry name" value="RECEPTOR-LIKE SERINE/THREONINE-PROTEIN KINASE SD1-8"/>
    <property type="match status" value="1"/>
</dbReference>
<evidence type="ECO:0000313" key="17">
    <source>
        <dbReference type="Proteomes" id="UP001454036"/>
    </source>
</evidence>
<feature type="compositionally biased region" description="Polar residues" evidence="12">
    <location>
        <begin position="207"/>
        <end position="217"/>
    </location>
</feature>
<evidence type="ECO:0000256" key="10">
    <source>
        <dbReference type="ARBA" id="ARBA00047899"/>
    </source>
</evidence>
<proteinExistence type="predicted"/>
<comment type="caution">
    <text evidence="16">The sequence shown here is derived from an EMBL/GenBank/DDBJ whole genome shotgun (WGS) entry which is preliminary data.</text>
</comment>
<gene>
    <name evidence="16" type="ORF">LIER_40675</name>
</gene>
<evidence type="ECO:0000259" key="15">
    <source>
        <dbReference type="PROSITE" id="PS50948"/>
    </source>
</evidence>
<keyword evidence="5" id="KW-0547">Nucleotide-binding</keyword>
<keyword evidence="6" id="KW-0418">Kinase</keyword>
<keyword evidence="17" id="KW-1185">Reference proteome</keyword>
<keyword evidence="2" id="KW-0723">Serine/threonine-protein kinase</keyword>
<dbReference type="InterPro" id="IPR003609">
    <property type="entry name" value="Pan_app"/>
</dbReference>
<keyword evidence="13" id="KW-0472">Membrane</keyword>
<dbReference type="SMART" id="SM00473">
    <property type="entry name" value="PAN_AP"/>
    <property type="match status" value="1"/>
</dbReference>
<dbReference type="GO" id="GO:0048544">
    <property type="term" value="P:recognition of pollen"/>
    <property type="evidence" value="ECO:0007669"/>
    <property type="project" value="InterPro"/>
</dbReference>
<dbReference type="InterPro" id="IPR000719">
    <property type="entry name" value="Prot_kinase_dom"/>
</dbReference>
<dbReference type="Pfam" id="PF07714">
    <property type="entry name" value="PK_Tyr_Ser-Thr"/>
    <property type="match status" value="1"/>
</dbReference>
<comment type="catalytic activity">
    <reaction evidence="10">
        <text>L-threonyl-[protein] + ATP = O-phospho-L-threonyl-[protein] + ADP + H(+)</text>
        <dbReference type="Rhea" id="RHEA:46608"/>
        <dbReference type="Rhea" id="RHEA-COMP:11060"/>
        <dbReference type="Rhea" id="RHEA-COMP:11605"/>
        <dbReference type="ChEBI" id="CHEBI:15378"/>
        <dbReference type="ChEBI" id="CHEBI:30013"/>
        <dbReference type="ChEBI" id="CHEBI:30616"/>
        <dbReference type="ChEBI" id="CHEBI:61977"/>
        <dbReference type="ChEBI" id="CHEBI:456216"/>
        <dbReference type="EC" id="2.7.11.1"/>
    </reaction>
</comment>
<feature type="region of interest" description="Disordered" evidence="12">
    <location>
        <begin position="207"/>
        <end position="228"/>
    </location>
</feature>
<dbReference type="Pfam" id="PF00954">
    <property type="entry name" value="S_locus_glycop"/>
    <property type="match status" value="1"/>
</dbReference>
<evidence type="ECO:0000256" key="12">
    <source>
        <dbReference type="SAM" id="MobiDB-lite"/>
    </source>
</evidence>
<evidence type="ECO:0000256" key="3">
    <source>
        <dbReference type="ARBA" id="ARBA00022679"/>
    </source>
</evidence>
<dbReference type="FunFam" id="3.30.200.20:FF:000195">
    <property type="entry name" value="G-type lectin S-receptor-like serine/threonine-protein kinase"/>
    <property type="match status" value="1"/>
</dbReference>
<accession>A0AAV3R192</accession>
<dbReference type="AlphaFoldDB" id="A0AAV3R192"/>
<dbReference type="PROSITE" id="PS50948">
    <property type="entry name" value="PAN"/>
    <property type="match status" value="1"/>
</dbReference>
<keyword evidence="16" id="KW-0675">Receptor</keyword>
<keyword evidence="13 16" id="KW-0812">Transmembrane</keyword>
<keyword evidence="3" id="KW-0808">Transferase</keyword>
<evidence type="ECO:0000256" key="13">
    <source>
        <dbReference type="SAM" id="Phobius"/>
    </source>
</evidence>
<dbReference type="GO" id="GO:0005524">
    <property type="term" value="F:ATP binding"/>
    <property type="evidence" value="ECO:0007669"/>
    <property type="project" value="UniProtKB-KW"/>
</dbReference>
<dbReference type="PANTHER" id="PTHR27002:SF1111">
    <property type="entry name" value="NON-SPECIFIC SERINE_THREONINE PROTEIN KINASE"/>
    <property type="match status" value="1"/>
</dbReference>
<reference evidence="16 17" key="1">
    <citation type="submission" date="2024-01" db="EMBL/GenBank/DDBJ databases">
        <title>The complete chloroplast genome sequence of Lithospermum erythrorhizon: insights into the phylogenetic relationship among Boraginaceae species and the maternal lineages of purple gromwells.</title>
        <authorList>
            <person name="Okada T."/>
            <person name="Watanabe K."/>
        </authorList>
    </citation>
    <scope>NUCLEOTIDE SEQUENCE [LARGE SCALE GENOMIC DNA]</scope>
</reference>
<dbReference type="GO" id="GO:0005886">
    <property type="term" value="C:plasma membrane"/>
    <property type="evidence" value="ECO:0007669"/>
    <property type="project" value="TreeGrafter"/>
</dbReference>
<evidence type="ECO:0000256" key="11">
    <source>
        <dbReference type="ARBA" id="ARBA00048679"/>
    </source>
</evidence>
<sequence length="430" mass="48611">MLPLISSLLTNSTLQTSDQNINFLNRTALYNPTSSRLRLTSSGVLQFYQNVTNRIWREPRYLCSVYNACGTYGNCKNINEQKKKCNCLEGFRPLDSEEWKSGRYTDGCRRKTEIACGRSSERDTFLHLNSVRLVQADLRFGYDFEVNCSDHCLGDCQCLAYSFFGANGRSGSIDNARSGCWIWKKDLRDLQEGIDGGRSLSVRISVSDLSSPSQHNKTTADEPGPKNSSHIKQRILIISTTVIAIVICILSYLFYRRNNCSNQRARTSTGNSGSLQPTVFITESQAKNTTEGNIRKSIDVSFFKFQTILVATDNFSEANKLGEGGFGPVYLGTFGDEQYLAVKRLSSHSGQGVEEFQNEVALIAKLQHRNLVRVLGYCVEKDERVLLYEYMPNKSLDMFIFNQKQSFSLDWRKRFDIILGIARGLLYLLA</sequence>
<dbReference type="Proteomes" id="UP001454036">
    <property type="component" value="Unassembled WGS sequence"/>
</dbReference>
<dbReference type="InterPro" id="IPR000858">
    <property type="entry name" value="S_locus_glycoprot_dom"/>
</dbReference>
<evidence type="ECO:0000256" key="7">
    <source>
        <dbReference type="ARBA" id="ARBA00022840"/>
    </source>
</evidence>
<evidence type="ECO:0000256" key="5">
    <source>
        <dbReference type="ARBA" id="ARBA00022741"/>
    </source>
</evidence>
<keyword evidence="9" id="KW-0325">Glycoprotein</keyword>
<dbReference type="Gene3D" id="1.10.510.10">
    <property type="entry name" value="Transferase(Phosphotransferase) domain 1"/>
    <property type="match status" value="1"/>
</dbReference>
<dbReference type="Pfam" id="PF08276">
    <property type="entry name" value="PAN_2"/>
    <property type="match status" value="1"/>
</dbReference>
<comment type="catalytic activity">
    <reaction evidence="11">
        <text>L-seryl-[protein] + ATP = O-phospho-L-seryl-[protein] + ADP + H(+)</text>
        <dbReference type="Rhea" id="RHEA:17989"/>
        <dbReference type="Rhea" id="RHEA-COMP:9863"/>
        <dbReference type="Rhea" id="RHEA-COMP:11604"/>
        <dbReference type="ChEBI" id="CHEBI:15378"/>
        <dbReference type="ChEBI" id="CHEBI:29999"/>
        <dbReference type="ChEBI" id="CHEBI:30616"/>
        <dbReference type="ChEBI" id="CHEBI:83421"/>
        <dbReference type="ChEBI" id="CHEBI:456216"/>
        <dbReference type="EC" id="2.7.11.1"/>
    </reaction>
</comment>
<evidence type="ECO:0000256" key="1">
    <source>
        <dbReference type="ARBA" id="ARBA00012513"/>
    </source>
</evidence>
<evidence type="ECO:0000256" key="4">
    <source>
        <dbReference type="ARBA" id="ARBA00022729"/>
    </source>
</evidence>
<protein>
    <recommendedName>
        <fullName evidence="1">non-specific serine/threonine protein kinase</fullName>
        <ecNumber evidence="1">2.7.11.1</ecNumber>
    </recommendedName>
</protein>
<dbReference type="InterPro" id="IPR001245">
    <property type="entry name" value="Ser-Thr/Tyr_kinase_cat_dom"/>
</dbReference>
<name>A0AAV3R192_LITER</name>
<dbReference type="PROSITE" id="PS50011">
    <property type="entry name" value="PROTEIN_KINASE_DOM"/>
    <property type="match status" value="1"/>
</dbReference>
<dbReference type="SUPFAM" id="SSF56112">
    <property type="entry name" value="Protein kinase-like (PK-like)"/>
    <property type="match status" value="1"/>
</dbReference>
<evidence type="ECO:0000256" key="2">
    <source>
        <dbReference type="ARBA" id="ARBA00022527"/>
    </source>
</evidence>
<evidence type="ECO:0000256" key="8">
    <source>
        <dbReference type="ARBA" id="ARBA00023157"/>
    </source>
</evidence>
<keyword evidence="4" id="KW-0732">Signal</keyword>
<dbReference type="EMBL" id="BAABME010023830">
    <property type="protein sequence ID" value="GAA0168920.1"/>
    <property type="molecule type" value="Genomic_DNA"/>
</dbReference>
<evidence type="ECO:0000256" key="6">
    <source>
        <dbReference type="ARBA" id="ARBA00022777"/>
    </source>
</evidence>
<feature type="domain" description="Apple" evidence="15">
    <location>
        <begin position="116"/>
        <end position="205"/>
    </location>
</feature>
<evidence type="ECO:0000313" key="16">
    <source>
        <dbReference type="EMBL" id="GAA0168920.1"/>
    </source>
</evidence>
<feature type="domain" description="Protein kinase" evidence="14">
    <location>
        <begin position="315"/>
        <end position="430"/>
    </location>
</feature>
<organism evidence="16 17">
    <name type="scientific">Lithospermum erythrorhizon</name>
    <name type="common">Purple gromwell</name>
    <name type="synonym">Lithospermum officinale var. erythrorhizon</name>
    <dbReference type="NCBI Taxonomy" id="34254"/>
    <lineage>
        <taxon>Eukaryota</taxon>
        <taxon>Viridiplantae</taxon>
        <taxon>Streptophyta</taxon>
        <taxon>Embryophyta</taxon>
        <taxon>Tracheophyta</taxon>
        <taxon>Spermatophyta</taxon>
        <taxon>Magnoliopsida</taxon>
        <taxon>eudicotyledons</taxon>
        <taxon>Gunneridae</taxon>
        <taxon>Pentapetalae</taxon>
        <taxon>asterids</taxon>
        <taxon>lamiids</taxon>
        <taxon>Boraginales</taxon>
        <taxon>Boraginaceae</taxon>
        <taxon>Boraginoideae</taxon>
        <taxon>Lithospermeae</taxon>
        <taxon>Lithospermum</taxon>
    </lineage>
</organism>
<keyword evidence="8" id="KW-1015">Disulfide bond</keyword>
<dbReference type="EC" id="2.7.11.1" evidence="1"/>
<dbReference type="CDD" id="cd01098">
    <property type="entry name" value="PAN_AP_plant"/>
    <property type="match status" value="1"/>
</dbReference>